<proteinExistence type="predicted"/>
<reference evidence="1 2" key="1">
    <citation type="submission" date="2018-04" db="EMBL/GenBank/DDBJ databases">
        <title>Genomic Encyclopedia of Type Strains, Phase III (KMG-III): the genomes of soil and plant-associated and newly described type strains.</title>
        <authorList>
            <person name="Whitman W."/>
        </authorList>
    </citation>
    <scope>NUCLEOTIDE SEQUENCE [LARGE SCALE GENOMIC DNA]</scope>
    <source>
        <strain evidence="1 2">NW12</strain>
    </source>
</reference>
<sequence>MIAVLIGLQAVAGPPLPRELRPPVARAATPCPVTPPGGEIVVCGRPTDQRLARLPTPPVSAPDAPMTFRLPGGGTGKVHAVQSTLPGATGSGAVVTLRIPFGPGRRAADPAR</sequence>
<protein>
    <submittedName>
        <fullName evidence="1">Uncharacterized protein</fullName>
    </submittedName>
</protein>
<accession>A0A2T4YR48</accession>
<dbReference type="Proteomes" id="UP000240996">
    <property type="component" value="Unassembled WGS sequence"/>
</dbReference>
<organism evidence="1 2">
    <name type="scientific">Sphingomonas aerolata</name>
    <dbReference type="NCBI Taxonomy" id="185951"/>
    <lineage>
        <taxon>Bacteria</taxon>
        <taxon>Pseudomonadati</taxon>
        <taxon>Pseudomonadota</taxon>
        <taxon>Alphaproteobacteria</taxon>
        <taxon>Sphingomonadales</taxon>
        <taxon>Sphingomonadaceae</taxon>
        <taxon>Sphingomonas</taxon>
    </lineage>
</organism>
<dbReference type="EMBL" id="PZZN01000002">
    <property type="protein sequence ID" value="PTM45988.1"/>
    <property type="molecule type" value="Genomic_DNA"/>
</dbReference>
<comment type="caution">
    <text evidence="1">The sequence shown here is derived from an EMBL/GenBank/DDBJ whole genome shotgun (WGS) entry which is preliminary data.</text>
</comment>
<dbReference type="AlphaFoldDB" id="A0A2T4YR48"/>
<name>A0A2T4YR48_9SPHN</name>
<keyword evidence="2" id="KW-1185">Reference proteome</keyword>
<evidence type="ECO:0000313" key="2">
    <source>
        <dbReference type="Proteomes" id="UP000240996"/>
    </source>
</evidence>
<dbReference type="RefSeq" id="WP_107932307.1">
    <property type="nucleotide sequence ID" value="NZ_PZZN01000002.1"/>
</dbReference>
<gene>
    <name evidence="1" type="ORF">C8J24_2221</name>
</gene>
<evidence type="ECO:0000313" key="1">
    <source>
        <dbReference type="EMBL" id="PTM45988.1"/>
    </source>
</evidence>